<evidence type="ECO:0000256" key="1">
    <source>
        <dbReference type="SAM" id="MobiDB-lite"/>
    </source>
</evidence>
<feature type="region of interest" description="Disordered" evidence="1">
    <location>
        <begin position="91"/>
        <end position="117"/>
    </location>
</feature>
<protein>
    <submittedName>
        <fullName evidence="2">Uncharacterized protein</fullName>
    </submittedName>
</protein>
<accession>A0A2A2K7I0</accession>
<sequence>MTGGATARVQIAAAGVRGSGPQPTVRRKSSTLVVNVGTAPFLTSWTRMSETPETLFALVEADHLTRIHLKLSLEDVGFAVKEQDDTIALVGTPDPTVAEDSPILPTRSSAANDSGAA</sequence>
<organism evidence="2 3">
    <name type="scientific">Diploscapter pachys</name>
    <dbReference type="NCBI Taxonomy" id="2018661"/>
    <lineage>
        <taxon>Eukaryota</taxon>
        <taxon>Metazoa</taxon>
        <taxon>Ecdysozoa</taxon>
        <taxon>Nematoda</taxon>
        <taxon>Chromadorea</taxon>
        <taxon>Rhabditida</taxon>
        <taxon>Rhabditina</taxon>
        <taxon>Rhabditomorpha</taxon>
        <taxon>Rhabditoidea</taxon>
        <taxon>Rhabditidae</taxon>
        <taxon>Diploscapter</taxon>
    </lineage>
</organism>
<feature type="compositionally biased region" description="Polar residues" evidence="1">
    <location>
        <begin position="106"/>
        <end position="117"/>
    </location>
</feature>
<evidence type="ECO:0000313" key="3">
    <source>
        <dbReference type="Proteomes" id="UP000218231"/>
    </source>
</evidence>
<dbReference type="Proteomes" id="UP000218231">
    <property type="component" value="Unassembled WGS sequence"/>
</dbReference>
<keyword evidence="3" id="KW-1185">Reference proteome</keyword>
<dbReference type="EMBL" id="LIAE01009394">
    <property type="protein sequence ID" value="PAV69936.1"/>
    <property type="molecule type" value="Genomic_DNA"/>
</dbReference>
<comment type="caution">
    <text evidence="2">The sequence shown here is derived from an EMBL/GenBank/DDBJ whole genome shotgun (WGS) entry which is preliminary data.</text>
</comment>
<evidence type="ECO:0000313" key="2">
    <source>
        <dbReference type="EMBL" id="PAV69936.1"/>
    </source>
</evidence>
<reference evidence="2 3" key="1">
    <citation type="journal article" date="2017" name="Curr. Biol.">
        <title>Genome architecture and evolution of a unichromosomal asexual nematode.</title>
        <authorList>
            <person name="Fradin H."/>
            <person name="Zegar C."/>
            <person name="Gutwein M."/>
            <person name="Lucas J."/>
            <person name="Kovtun M."/>
            <person name="Corcoran D."/>
            <person name="Baugh L.R."/>
            <person name="Kiontke K."/>
            <person name="Gunsalus K."/>
            <person name="Fitch D.H."/>
            <person name="Piano F."/>
        </authorList>
    </citation>
    <scope>NUCLEOTIDE SEQUENCE [LARGE SCALE GENOMIC DNA]</scope>
    <source>
        <strain evidence="2">PF1309</strain>
    </source>
</reference>
<proteinExistence type="predicted"/>
<dbReference type="AlphaFoldDB" id="A0A2A2K7I0"/>
<gene>
    <name evidence="2" type="ORF">WR25_11966</name>
</gene>
<name>A0A2A2K7I0_9BILA</name>